<protein>
    <submittedName>
        <fullName evidence="6">Transcriptional regulator, TetR family</fullName>
    </submittedName>
</protein>
<dbReference type="InterPro" id="IPR009057">
    <property type="entry name" value="Homeodomain-like_sf"/>
</dbReference>
<dbReference type="PRINTS" id="PR00455">
    <property type="entry name" value="HTHTETR"/>
</dbReference>
<evidence type="ECO:0000256" key="1">
    <source>
        <dbReference type="ARBA" id="ARBA00023015"/>
    </source>
</evidence>
<dbReference type="PANTHER" id="PTHR47506:SF6">
    <property type="entry name" value="HTH-TYPE TRANSCRIPTIONAL REPRESSOR NEMR"/>
    <property type="match status" value="1"/>
</dbReference>
<dbReference type="InterPro" id="IPR001647">
    <property type="entry name" value="HTH_TetR"/>
</dbReference>
<evidence type="ECO:0000313" key="7">
    <source>
        <dbReference type="Proteomes" id="UP000190027"/>
    </source>
</evidence>
<dbReference type="SUPFAM" id="SSF46689">
    <property type="entry name" value="Homeodomain-like"/>
    <property type="match status" value="1"/>
</dbReference>
<evidence type="ECO:0000256" key="2">
    <source>
        <dbReference type="ARBA" id="ARBA00023125"/>
    </source>
</evidence>
<dbReference type="PROSITE" id="PS50977">
    <property type="entry name" value="HTH_TETR_2"/>
    <property type="match status" value="1"/>
</dbReference>
<feature type="domain" description="HTH tetR-type" evidence="5">
    <location>
        <begin position="10"/>
        <end position="70"/>
    </location>
</feature>
<dbReference type="Pfam" id="PF00440">
    <property type="entry name" value="TetR_N"/>
    <property type="match status" value="1"/>
</dbReference>
<feature type="DNA-binding region" description="H-T-H motif" evidence="4">
    <location>
        <begin position="33"/>
        <end position="52"/>
    </location>
</feature>
<dbReference type="PANTHER" id="PTHR47506">
    <property type="entry name" value="TRANSCRIPTIONAL REGULATORY PROTEIN"/>
    <property type="match status" value="1"/>
</dbReference>
<accession>A0A1T4WP47</accession>
<evidence type="ECO:0000256" key="4">
    <source>
        <dbReference type="PROSITE-ProRule" id="PRU00335"/>
    </source>
</evidence>
<dbReference type="Gene3D" id="1.10.357.10">
    <property type="entry name" value="Tetracycline Repressor, domain 2"/>
    <property type="match status" value="1"/>
</dbReference>
<organism evidence="6 7">
    <name type="scientific">Paucidesulfovibrio gracilis DSM 16080</name>
    <dbReference type="NCBI Taxonomy" id="1121449"/>
    <lineage>
        <taxon>Bacteria</taxon>
        <taxon>Pseudomonadati</taxon>
        <taxon>Thermodesulfobacteriota</taxon>
        <taxon>Desulfovibrionia</taxon>
        <taxon>Desulfovibrionales</taxon>
        <taxon>Desulfovibrionaceae</taxon>
        <taxon>Paucidesulfovibrio</taxon>
    </lineage>
</organism>
<keyword evidence="1" id="KW-0805">Transcription regulation</keyword>
<keyword evidence="7" id="KW-1185">Reference proteome</keyword>
<dbReference type="RefSeq" id="WP_078716789.1">
    <property type="nucleotide sequence ID" value="NZ_FUYC01000003.1"/>
</dbReference>
<evidence type="ECO:0000256" key="3">
    <source>
        <dbReference type="ARBA" id="ARBA00023163"/>
    </source>
</evidence>
<evidence type="ECO:0000313" key="6">
    <source>
        <dbReference type="EMBL" id="SKA79019.1"/>
    </source>
</evidence>
<dbReference type="AlphaFoldDB" id="A0A1T4WP47"/>
<evidence type="ECO:0000259" key="5">
    <source>
        <dbReference type="PROSITE" id="PS50977"/>
    </source>
</evidence>
<sequence length="211" mass="24541">MARRQQEKSRQTKEELLVCAMRLFGEKGFAATTISEITKAAGYAKGSFYSHWPGKDDIFLEILERKMDQYRRDRSKKIQKASSFEEVFHVIWDFLESIMDDMNWSKVFLEFTIHASRDERLQTELNRSKYRLSNDIFSKLLGDFVCTDVPPEKIGSLNTALFEGFLIQNVLQTNVLDREDIRRAALLLARAHCFPESDQLGFPARTPECKE</sequence>
<keyword evidence="2 4" id="KW-0238">DNA-binding</keyword>
<dbReference type="STRING" id="1121449.SAMN02745704_01236"/>
<reference evidence="6 7" key="1">
    <citation type="submission" date="2017-02" db="EMBL/GenBank/DDBJ databases">
        <authorList>
            <person name="Peterson S.W."/>
        </authorList>
    </citation>
    <scope>NUCLEOTIDE SEQUENCE [LARGE SCALE GENOMIC DNA]</scope>
    <source>
        <strain evidence="6 7">DSM 16080</strain>
    </source>
</reference>
<dbReference type="OrthoDB" id="5816932at2"/>
<dbReference type="Proteomes" id="UP000190027">
    <property type="component" value="Unassembled WGS sequence"/>
</dbReference>
<name>A0A1T4WP47_9BACT</name>
<gene>
    <name evidence="6" type="ORF">SAMN02745704_01236</name>
</gene>
<dbReference type="GO" id="GO:0003677">
    <property type="term" value="F:DNA binding"/>
    <property type="evidence" value="ECO:0007669"/>
    <property type="project" value="UniProtKB-UniRule"/>
</dbReference>
<dbReference type="EMBL" id="FUYC01000003">
    <property type="protein sequence ID" value="SKA79019.1"/>
    <property type="molecule type" value="Genomic_DNA"/>
</dbReference>
<proteinExistence type="predicted"/>
<keyword evidence="3" id="KW-0804">Transcription</keyword>